<protein>
    <recommendedName>
        <fullName evidence="3">Endonuclease/exonuclease/phosphatase domain-containing protein</fullName>
    </recommendedName>
</protein>
<feature type="non-terminal residue" evidence="1">
    <location>
        <position position="313"/>
    </location>
</feature>
<evidence type="ECO:0008006" key="3">
    <source>
        <dbReference type="Google" id="ProtNLM"/>
    </source>
</evidence>
<name>A0ABQ9IPN1_9CUCU</name>
<evidence type="ECO:0000313" key="2">
    <source>
        <dbReference type="Proteomes" id="UP001162164"/>
    </source>
</evidence>
<proteinExistence type="predicted"/>
<gene>
    <name evidence="1" type="ORF">NQ317_010176</name>
</gene>
<dbReference type="Proteomes" id="UP001162164">
    <property type="component" value="Unassembled WGS sequence"/>
</dbReference>
<dbReference type="Gene3D" id="3.60.10.10">
    <property type="entry name" value="Endonuclease/exonuclease/phosphatase"/>
    <property type="match status" value="1"/>
</dbReference>
<reference evidence="1" key="1">
    <citation type="journal article" date="2023" name="Insect Mol. Biol.">
        <title>Genome sequencing provides insights into the evolution of gene families encoding plant cell wall-degrading enzymes in longhorned beetles.</title>
        <authorList>
            <person name="Shin N.R."/>
            <person name="Okamura Y."/>
            <person name="Kirsch R."/>
            <person name="Pauchet Y."/>
        </authorList>
    </citation>
    <scope>NUCLEOTIDE SEQUENCE</scope>
    <source>
        <strain evidence="1">MMC_N1</strain>
    </source>
</reference>
<accession>A0ABQ9IPN1</accession>
<keyword evidence="2" id="KW-1185">Reference proteome</keyword>
<dbReference type="InterPro" id="IPR036691">
    <property type="entry name" value="Endo/exonu/phosph_ase_sf"/>
</dbReference>
<comment type="caution">
    <text evidence="1">The sequence shown here is derived from an EMBL/GenBank/DDBJ whole genome shotgun (WGS) entry which is preliminary data.</text>
</comment>
<organism evidence="1 2">
    <name type="scientific">Molorchus minor</name>
    <dbReference type="NCBI Taxonomy" id="1323400"/>
    <lineage>
        <taxon>Eukaryota</taxon>
        <taxon>Metazoa</taxon>
        <taxon>Ecdysozoa</taxon>
        <taxon>Arthropoda</taxon>
        <taxon>Hexapoda</taxon>
        <taxon>Insecta</taxon>
        <taxon>Pterygota</taxon>
        <taxon>Neoptera</taxon>
        <taxon>Endopterygota</taxon>
        <taxon>Coleoptera</taxon>
        <taxon>Polyphaga</taxon>
        <taxon>Cucujiformia</taxon>
        <taxon>Chrysomeloidea</taxon>
        <taxon>Cerambycidae</taxon>
        <taxon>Lamiinae</taxon>
        <taxon>Monochamini</taxon>
        <taxon>Molorchus</taxon>
    </lineage>
</organism>
<dbReference type="EMBL" id="JAPWTJ010005322">
    <property type="protein sequence ID" value="KAJ8938685.1"/>
    <property type="molecule type" value="Genomic_DNA"/>
</dbReference>
<sequence>MDPYIKTFNIEKIDTEILQNCNEGNQVLNINNIFTNFKLLHNNIRSINKNLDEFKTYLQQFDFNYDFIILTETWEIIDLDSHQINGYNLIYNNGNYNQNDGTVIYIKTHIDFKYNILMIGNNNLIEVETSIANKSIKILCFYRSPAIDIQEFNDDLKTFLSSYNSTADYCLFIGDINIDILKSTTDSDEYLTTMNEYGFISAINDYTRVKENNSNTEASVSNDYKKTIKQINLKKLKLRLNQVNWNDIYYTTDVNNATNKFIDIIKNNINSCTITIKIKHDKLKRSNWITNGIINSINKRDAMYQTLLNEPNN</sequence>
<evidence type="ECO:0000313" key="1">
    <source>
        <dbReference type="EMBL" id="KAJ8938685.1"/>
    </source>
</evidence>
<dbReference type="SUPFAM" id="SSF56219">
    <property type="entry name" value="DNase I-like"/>
    <property type="match status" value="1"/>
</dbReference>